<keyword evidence="1" id="KW-0805">Transcription regulation</keyword>
<organism evidence="6 7">
    <name type="scientific">Mixta intestinalis</name>
    <dbReference type="NCBI Taxonomy" id="1615494"/>
    <lineage>
        <taxon>Bacteria</taxon>
        <taxon>Pseudomonadati</taxon>
        <taxon>Pseudomonadota</taxon>
        <taxon>Gammaproteobacteria</taxon>
        <taxon>Enterobacterales</taxon>
        <taxon>Erwiniaceae</taxon>
        <taxon>Mixta</taxon>
    </lineage>
</organism>
<sequence length="210" mass="24020">MNVTPDLPVEERLQEESHVQREQVLDHALNVLEHNGLAGTLSLEELATEIAMPYAQLQRFWPNHDALLYDALRYHGQQIDNWRRQLLLDEALSAEEKLLARYRVLEESVGNGRFPGCLFIAACSFYPQPDHPIHQLAEQQKRASWQYTHELLTLLGTDNPTLVADQMELILEGCLSKLLVKRNQQDIAVARRLAEDVLHIALCRRNGALT</sequence>
<evidence type="ECO:0000256" key="4">
    <source>
        <dbReference type="PROSITE-ProRule" id="PRU00335"/>
    </source>
</evidence>
<name>A0A6P1Q0X9_9GAMM</name>
<evidence type="ECO:0000256" key="2">
    <source>
        <dbReference type="ARBA" id="ARBA00023125"/>
    </source>
</evidence>
<dbReference type="PANTHER" id="PTHR47506:SF1">
    <property type="entry name" value="HTH-TYPE TRANSCRIPTIONAL REGULATOR YJDC"/>
    <property type="match status" value="1"/>
</dbReference>
<evidence type="ECO:0000313" key="6">
    <source>
        <dbReference type="EMBL" id="QHM72610.1"/>
    </source>
</evidence>
<dbReference type="Proteomes" id="UP000464053">
    <property type="component" value="Chromosome"/>
</dbReference>
<feature type="DNA-binding region" description="H-T-H motif" evidence="4">
    <location>
        <begin position="42"/>
        <end position="61"/>
    </location>
</feature>
<evidence type="ECO:0000313" key="7">
    <source>
        <dbReference type="Proteomes" id="UP000464053"/>
    </source>
</evidence>
<keyword evidence="7" id="KW-1185">Reference proteome</keyword>
<evidence type="ECO:0000259" key="5">
    <source>
        <dbReference type="PROSITE" id="PS50977"/>
    </source>
</evidence>
<dbReference type="NCBIfam" id="NF008647">
    <property type="entry name" value="PRK11640.1"/>
    <property type="match status" value="1"/>
</dbReference>
<feature type="domain" description="HTH tetR-type" evidence="5">
    <location>
        <begin position="18"/>
        <end position="79"/>
    </location>
</feature>
<protein>
    <recommendedName>
        <fullName evidence="5">HTH tetR-type domain-containing protein</fullName>
    </recommendedName>
</protein>
<dbReference type="NCBIfam" id="NF047866">
    <property type="entry name" value="TF_DicD_YjdC"/>
    <property type="match status" value="1"/>
</dbReference>
<dbReference type="SUPFAM" id="SSF46689">
    <property type="entry name" value="Homeodomain-like"/>
    <property type="match status" value="1"/>
</dbReference>
<dbReference type="AlphaFoldDB" id="A0A6P1Q0X9"/>
<accession>A0A6P1Q0X9</accession>
<evidence type="ECO:0000256" key="1">
    <source>
        <dbReference type="ARBA" id="ARBA00023015"/>
    </source>
</evidence>
<dbReference type="Gene3D" id="1.10.357.10">
    <property type="entry name" value="Tetracycline Repressor, domain 2"/>
    <property type="match status" value="1"/>
</dbReference>
<dbReference type="PANTHER" id="PTHR47506">
    <property type="entry name" value="TRANSCRIPTIONAL REGULATORY PROTEIN"/>
    <property type="match status" value="1"/>
</dbReference>
<reference evidence="6 7" key="1">
    <citation type="submission" date="2018-03" db="EMBL/GenBank/DDBJ databases">
        <title>Pantoea intestinalis SRCM103226 isolated form the mealworm.</title>
        <authorList>
            <person name="Jeong D.-Y."/>
            <person name="Kim J.W."/>
        </authorList>
    </citation>
    <scope>NUCLEOTIDE SEQUENCE [LARGE SCALE GENOMIC DNA]</scope>
    <source>
        <strain evidence="6 7">SRCM103226</strain>
    </source>
</reference>
<keyword evidence="3" id="KW-0804">Transcription</keyword>
<dbReference type="PROSITE" id="PS50977">
    <property type="entry name" value="HTH_TETR_2"/>
    <property type="match status" value="1"/>
</dbReference>
<dbReference type="KEGG" id="mint:C7M51_02927"/>
<dbReference type="InterPro" id="IPR009057">
    <property type="entry name" value="Homeodomain-like_sf"/>
</dbReference>
<evidence type="ECO:0000256" key="3">
    <source>
        <dbReference type="ARBA" id="ARBA00023163"/>
    </source>
</evidence>
<dbReference type="InterPro" id="IPR001647">
    <property type="entry name" value="HTH_TetR"/>
</dbReference>
<dbReference type="EMBL" id="CP028271">
    <property type="protein sequence ID" value="QHM72610.1"/>
    <property type="molecule type" value="Genomic_DNA"/>
</dbReference>
<proteinExistence type="predicted"/>
<keyword evidence="2 4" id="KW-0238">DNA-binding</keyword>
<gene>
    <name evidence="6" type="ORF">C7M51_02927</name>
</gene>
<dbReference type="GO" id="GO:0003677">
    <property type="term" value="F:DNA binding"/>
    <property type="evidence" value="ECO:0007669"/>
    <property type="project" value="UniProtKB-UniRule"/>
</dbReference>